<comment type="subcellular location">
    <subcellularLocation>
        <location evidence="1 7">Cell membrane</location>
        <topology evidence="1 7">Multi-pass membrane protein</topology>
    </subcellularLocation>
</comment>
<feature type="transmembrane region" description="Helical" evidence="7">
    <location>
        <begin position="111"/>
        <end position="132"/>
    </location>
</feature>
<evidence type="ECO:0000259" key="8">
    <source>
        <dbReference type="PROSITE" id="PS50928"/>
    </source>
</evidence>
<keyword evidence="2 7" id="KW-0813">Transport</keyword>
<dbReference type="Pfam" id="PF00528">
    <property type="entry name" value="BPD_transp_1"/>
    <property type="match status" value="1"/>
</dbReference>
<evidence type="ECO:0000256" key="7">
    <source>
        <dbReference type="RuleBase" id="RU363032"/>
    </source>
</evidence>
<evidence type="ECO:0000313" key="9">
    <source>
        <dbReference type="EMBL" id="MFC7405659.1"/>
    </source>
</evidence>
<evidence type="ECO:0000256" key="2">
    <source>
        <dbReference type="ARBA" id="ARBA00022448"/>
    </source>
</evidence>
<gene>
    <name evidence="9" type="ORF">ACFQQL_11115</name>
</gene>
<dbReference type="InterPro" id="IPR050901">
    <property type="entry name" value="BP-dep_ABC_trans_perm"/>
</dbReference>
<keyword evidence="6 7" id="KW-0472">Membrane</keyword>
<dbReference type="PROSITE" id="PS50928">
    <property type="entry name" value="ABC_TM1"/>
    <property type="match status" value="1"/>
</dbReference>
<organism evidence="9 10">
    <name type="scientific">Georgenia alba</name>
    <dbReference type="NCBI Taxonomy" id="2233858"/>
    <lineage>
        <taxon>Bacteria</taxon>
        <taxon>Bacillati</taxon>
        <taxon>Actinomycetota</taxon>
        <taxon>Actinomycetes</taxon>
        <taxon>Micrococcales</taxon>
        <taxon>Bogoriellaceae</taxon>
        <taxon>Georgenia</taxon>
    </lineage>
</organism>
<feature type="domain" description="ABC transmembrane type-1" evidence="8">
    <location>
        <begin position="70"/>
        <end position="262"/>
    </location>
</feature>
<evidence type="ECO:0000256" key="3">
    <source>
        <dbReference type="ARBA" id="ARBA00022475"/>
    </source>
</evidence>
<dbReference type="PANTHER" id="PTHR32243">
    <property type="entry name" value="MALTOSE TRANSPORT SYSTEM PERMEASE-RELATED"/>
    <property type="match status" value="1"/>
</dbReference>
<evidence type="ECO:0000256" key="5">
    <source>
        <dbReference type="ARBA" id="ARBA00022989"/>
    </source>
</evidence>
<dbReference type="SUPFAM" id="SSF161098">
    <property type="entry name" value="MetI-like"/>
    <property type="match status" value="1"/>
</dbReference>
<evidence type="ECO:0000256" key="6">
    <source>
        <dbReference type="ARBA" id="ARBA00023136"/>
    </source>
</evidence>
<dbReference type="InterPro" id="IPR035906">
    <property type="entry name" value="MetI-like_sf"/>
</dbReference>
<dbReference type="Gene3D" id="1.10.3720.10">
    <property type="entry name" value="MetI-like"/>
    <property type="match status" value="1"/>
</dbReference>
<dbReference type="EMBL" id="JBHTCQ010000002">
    <property type="protein sequence ID" value="MFC7405659.1"/>
    <property type="molecule type" value="Genomic_DNA"/>
</dbReference>
<evidence type="ECO:0000256" key="1">
    <source>
        <dbReference type="ARBA" id="ARBA00004651"/>
    </source>
</evidence>
<feature type="transmembrane region" description="Helical" evidence="7">
    <location>
        <begin position="182"/>
        <end position="205"/>
    </location>
</feature>
<feature type="transmembrane region" description="Helical" evidence="7">
    <location>
        <begin position="243"/>
        <end position="266"/>
    </location>
</feature>
<sequence length="276" mass="30092">MKMTIGQRLLLGVLVALIVLVTLFPIYWVTISALRGYTGLFDHAATLWPTAADWTFYRNIWASTDYPRYYLNSVIVALVATAVTVVFSVSMGYALTRFRFRFNALIRTSMLVGYMLPPMVLAIPLLGMLVAVGLDDTLVGLVLAHVAMCLPFGVWMMISFMRTVPFDLEEAAWIDGASRSQALVRVIVPVITPGITSVAIFTFIVSFTDYVFGLMLISTDSRKTIPVGLATIAESTALQRGDLLAGAALIGVPMVLAMAFVARYFIRGLMAGAVKG</sequence>
<dbReference type="RefSeq" id="WP_382394295.1">
    <property type="nucleotide sequence ID" value="NZ_JBHTCQ010000002.1"/>
</dbReference>
<dbReference type="CDD" id="cd06261">
    <property type="entry name" value="TM_PBP2"/>
    <property type="match status" value="1"/>
</dbReference>
<keyword evidence="5 7" id="KW-1133">Transmembrane helix</keyword>
<dbReference type="InterPro" id="IPR000515">
    <property type="entry name" value="MetI-like"/>
</dbReference>
<evidence type="ECO:0000313" key="10">
    <source>
        <dbReference type="Proteomes" id="UP001596455"/>
    </source>
</evidence>
<comment type="caution">
    <text evidence="9">The sequence shown here is derived from an EMBL/GenBank/DDBJ whole genome shotgun (WGS) entry which is preliminary data.</text>
</comment>
<name>A0ABW2Q9C8_9MICO</name>
<proteinExistence type="inferred from homology"/>
<feature type="transmembrane region" description="Helical" evidence="7">
    <location>
        <begin position="138"/>
        <end position="161"/>
    </location>
</feature>
<protein>
    <submittedName>
        <fullName evidence="9">Carbohydrate ABC transporter permease</fullName>
    </submittedName>
</protein>
<keyword evidence="10" id="KW-1185">Reference proteome</keyword>
<keyword evidence="3" id="KW-1003">Cell membrane</keyword>
<reference evidence="10" key="1">
    <citation type="journal article" date="2019" name="Int. J. Syst. Evol. Microbiol.">
        <title>The Global Catalogue of Microorganisms (GCM) 10K type strain sequencing project: providing services to taxonomists for standard genome sequencing and annotation.</title>
        <authorList>
            <consortium name="The Broad Institute Genomics Platform"/>
            <consortium name="The Broad Institute Genome Sequencing Center for Infectious Disease"/>
            <person name="Wu L."/>
            <person name="Ma J."/>
        </authorList>
    </citation>
    <scope>NUCLEOTIDE SEQUENCE [LARGE SCALE GENOMIC DNA]</scope>
    <source>
        <strain evidence="10">JCM 1490</strain>
    </source>
</reference>
<keyword evidence="4 7" id="KW-0812">Transmembrane</keyword>
<dbReference type="PANTHER" id="PTHR32243:SF18">
    <property type="entry name" value="INNER MEMBRANE ABC TRANSPORTER PERMEASE PROTEIN YCJP"/>
    <property type="match status" value="1"/>
</dbReference>
<evidence type="ECO:0000256" key="4">
    <source>
        <dbReference type="ARBA" id="ARBA00022692"/>
    </source>
</evidence>
<dbReference type="Proteomes" id="UP001596455">
    <property type="component" value="Unassembled WGS sequence"/>
</dbReference>
<feature type="transmembrane region" description="Helical" evidence="7">
    <location>
        <begin position="69"/>
        <end position="90"/>
    </location>
</feature>
<feature type="transmembrane region" description="Helical" evidence="7">
    <location>
        <begin position="9"/>
        <end position="28"/>
    </location>
</feature>
<accession>A0ABW2Q9C8</accession>
<comment type="similarity">
    <text evidence="7">Belongs to the binding-protein-dependent transport system permease family.</text>
</comment>